<proteinExistence type="inferred from homology"/>
<dbReference type="SUPFAM" id="SSF82866">
    <property type="entry name" value="Multidrug efflux transporter AcrB transmembrane domain"/>
    <property type="match status" value="2"/>
</dbReference>
<dbReference type="InterPro" id="IPR004869">
    <property type="entry name" value="MMPL_dom"/>
</dbReference>
<dbReference type="InterPro" id="IPR050545">
    <property type="entry name" value="Mycobact_MmpL"/>
</dbReference>
<feature type="transmembrane region" description="Helical" evidence="7">
    <location>
        <begin position="691"/>
        <end position="714"/>
    </location>
</feature>
<evidence type="ECO:0000256" key="5">
    <source>
        <dbReference type="ARBA" id="ARBA00022989"/>
    </source>
</evidence>
<keyword evidence="10" id="KW-1185">Reference proteome</keyword>
<feature type="transmembrane region" description="Helical" evidence="7">
    <location>
        <begin position="818"/>
        <end position="844"/>
    </location>
</feature>
<dbReference type="KEGG" id="aeh:Mlg_2744"/>
<dbReference type="AlphaFoldDB" id="Q0A503"/>
<dbReference type="OrthoDB" id="9803781at2"/>
<dbReference type="GO" id="GO:0005886">
    <property type="term" value="C:plasma membrane"/>
    <property type="evidence" value="ECO:0007669"/>
    <property type="project" value="UniProtKB-SubCell"/>
</dbReference>
<dbReference type="PANTHER" id="PTHR33406">
    <property type="entry name" value="MEMBRANE PROTEIN MJ1562-RELATED"/>
    <property type="match status" value="1"/>
</dbReference>
<evidence type="ECO:0000313" key="9">
    <source>
        <dbReference type="EMBL" id="ABI58084.1"/>
    </source>
</evidence>
<sequence>MGARLTDWCMDHRRWIFAAMVLMVVVLGAMIPRIQIDTDPENMLPADQPDRVLHNQVQTQFNLHDMIVVGQVNDVHADGVFNPESLAAHYHLTRAIEQIDGVVSRDLLSMAAVDNVEQAAPGTIDYDWLIPAPPATPAEAERIRTAVARLPMYQGTLASEDGTAAAIFVPVESKDQSHRIAQEIRAVIDGLGVDDAFHITGQPVAQDTFGVEMFQQMAISAPLAGLIIFLVMLYFFRSVPMVVAPMLLAMATVISTMGLLIGTGFTVHIMSSMIPIFLMPIAVVASVHVLSNFADRYRPGDDPRAVMRGVMDRLFKPVLFTALTTGVGFASLLFTPIPPVQVFGGFISFGVLVALVLTLTFIPAYTAALPRRALDRMSTRTAQDGEAGSTARLCHVLQAGGRQAVRHRGFVLGGLAVLVVVAVYGISQIQINDNPTRWFKSSHDIRIADSVLNERFSGTYEAYLRLRQTGQDALESELRTRAEAIVDEAEAEGFGISDRWQALWAAHRGEAPLGDRLERLAVEIDDLLFTVDLDEAVHWERLLDLVEAARTDSRAFQKPGHLAWMAALQAHLEAGGHIGKAGSLADLVKTINRELVSGEPEDYRLPASAGGVSQALLSFQSSHRPHDLWRFVTPDFTEANIWLQLPSGDNQDMGRVLEAVDAFIADNPPPEGVEWDWAGATYINLVWQGEMVAGMLLALLSAFVVVLLMMIGLFRSITVGALAMLPLTVTIAAIYGVMGLVGKDYDMPVAVLSSLSIGLSVDFAIHFIQRCRMALDEVGDWRLALDRVFQEPACAITRNAVVIAVGFLPLLAAPLMPYVTVGIFLASIMAASAVVTLFALPALIAYAHPVLFPRATGRGA</sequence>
<protein>
    <submittedName>
        <fullName evidence="9">Exporter, RND superfamily</fullName>
    </submittedName>
</protein>
<dbReference type="InterPro" id="IPR000731">
    <property type="entry name" value="SSD"/>
</dbReference>
<organism evidence="9 10">
    <name type="scientific">Alkalilimnicola ehrlichii (strain ATCC BAA-1101 / DSM 17681 / MLHE-1)</name>
    <dbReference type="NCBI Taxonomy" id="187272"/>
    <lineage>
        <taxon>Bacteria</taxon>
        <taxon>Pseudomonadati</taxon>
        <taxon>Pseudomonadota</taxon>
        <taxon>Gammaproteobacteria</taxon>
        <taxon>Chromatiales</taxon>
        <taxon>Ectothiorhodospiraceae</taxon>
        <taxon>Alkalilimnicola</taxon>
    </lineage>
</organism>
<dbReference type="EMBL" id="CP000453">
    <property type="protein sequence ID" value="ABI58084.1"/>
    <property type="molecule type" value="Genomic_DNA"/>
</dbReference>
<dbReference type="Gene3D" id="1.20.1640.10">
    <property type="entry name" value="Multidrug efflux transporter AcrB transmembrane domain"/>
    <property type="match status" value="2"/>
</dbReference>
<comment type="similarity">
    <text evidence="2">Belongs to the resistance-nodulation-cell division (RND) (TC 2.A.6) family. MmpL subfamily.</text>
</comment>
<feature type="transmembrane region" description="Helical" evidence="7">
    <location>
        <begin position="217"/>
        <end position="236"/>
    </location>
</feature>
<feature type="transmembrane region" description="Helical" evidence="7">
    <location>
        <begin position="243"/>
        <end position="267"/>
    </location>
</feature>
<dbReference type="Proteomes" id="UP000001962">
    <property type="component" value="Chromosome"/>
</dbReference>
<accession>Q0A503</accession>
<feature type="transmembrane region" description="Helical" evidence="7">
    <location>
        <begin position="273"/>
        <end position="293"/>
    </location>
</feature>
<reference evidence="10" key="1">
    <citation type="submission" date="2006-08" db="EMBL/GenBank/DDBJ databases">
        <title>Complete sequence of Alkalilimnicola ehrilichei MLHE-1.</title>
        <authorList>
            <person name="Copeland A."/>
            <person name="Lucas S."/>
            <person name="Lapidus A."/>
            <person name="Barry K."/>
            <person name="Detter J.C."/>
            <person name="Glavina del Rio T."/>
            <person name="Hammon N."/>
            <person name="Israni S."/>
            <person name="Dalin E."/>
            <person name="Tice H."/>
            <person name="Pitluck S."/>
            <person name="Sims D."/>
            <person name="Brettin T."/>
            <person name="Bruce D."/>
            <person name="Han C."/>
            <person name="Tapia R."/>
            <person name="Gilna P."/>
            <person name="Schmutz J."/>
            <person name="Larimer F."/>
            <person name="Land M."/>
            <person name="Hauser L."/>
            <person name="Kyrpides N."/>
            <person name="Mikhailova N."/>
            <person name="Oremland R.S."/>
            <person name="Hoeft S.E."/>
            <person name="Switzer-Blum J."/>
            <person name="Kulp T."/>
            <person name="King G."/>
            <person name="Tabita R."/>
            <person name="Witte B."/>
            <person name="Santini J.M."/>
            <person name="Basu P."/>
            <person name="Hollibaugh J.T."/>
            <person name="Xie G."/>
            <person name="Stolz J.F."/>
            <person name="Richardson P."/>
        </authorList>
    </citation>
    <scope>NUCLEOTIDE SEQUENCE [LARGE SCALE GENOMIC DNA]</scope>
    <source>
        <strain evidence="10">ATCC BAA-1101 / DSM 17681 / MLHE-1</strain>
    </source>
</reference>
<dbReference type="RefSeq" id="WP_011630477.1">
    <property type="nucleotide sequence ID" value="NC_008340.1"/>
</dbReference>
<evidence type="ECO:0000256" key="7">
    <source>
        <dbReference type="SAM" id="Phobius"/>
    </source>
</evidence>
<comment type="subcellular location">
    <subcellularLocation>
        <location evidence="1">Cell membrane</location>
        <topology evidence="1">Multi-pass membrane protein</topology>
    </subcellularLocation>
</comment>
<name>Q0A503_ALKEH</name>
<feature type="transmembrane region" description="Helical" evidence="7">
    <location>
        <begin position="747"/>
        <end position="768"/>
    </location>
</feature>
<feature type="transmembrane region" description="Helical" evidence="7">
    <location>
        <begin position="314"/>
        <end position="334"/>
    </location>
</feature>
<evidence type="ECO:0000256" key="6">
    <source>
        <dbReference type="ARBA" id="ARBA00023136"/>
    </source>
</evidence>
<gene>
    <name evidence="9" type="ordered locus">Mlg_2744</name>
</gene>
<keyword evidence="6 7" id="KW-0472">Membrane</keyword>
<keyword evidence="3" id="KW-1003">Cell membrane</keyword>
<dbReference type="HOGENOM" id="CLU_008861_3_0_6"/>
<feature type="domain" description="SSD" evidence="8">
    <location>
        <begin position="241"/>
        <end position="368"/>
    </location>
</feature>
<feature type="transmembrane region" description="Helical" evidence="7">
    <location>
        <begin position="721"/>
        <end position="741"/>
    </location>
</feature>
<dbReference type="eggNOG" id="COG1033">
    <property type="taxonomic scope" value="Bacteria"/>
</dbReference>
<feature type="transmembrane region" description="Helical" evidence="7">
    <location>
        <begin position="15"/>
        <end position="34"/>
    </location>
</feature>
<keyword evidence="5 7" id="KW-1133">Transmembrane helix</keyword>
<feature type="transmembrane region" description="Helical" evidence="7">
    <location>
        <begin position="346"/>
        <end position="368"/>
    </location>
</feature>
<keyword evidence="4 7" id="KW-0812">Transmembrane</keyword>
<dbReference type="Pfam" id="PF03176">
    <property type="entry name" value="MMPL"/>
    <property type="match status" value="2"/>
</dbReference>
<evidence type="ECO:0000256" key="3">
    <source>
        <dbReference type="ARBA" id="ARBA00022475"/>
    </source>
</evidence>
<dbReference type="PANTHER" id="PTHR33406:SF6">
    <property type="entry name" value="MEMBRANE PROTEIN YDGH-RELATED"/>
    <property type="match status" value="1"/>
</dbReference>
<evidence type="ECO:0000256" key="1">
    <source>
        <dbReference type="ARBA" id="ARBA00004651"/>
    </source>
</evidence>
<evidence type="ECO:0000256" key="4">
    <source>
        <dbReference type="ARBA" id="ARBA00022692"/>
    </source>
</evidence>
<evidence type="ECO:0000259" key="8">
    <source>
        <dbReference type="PROSITE" id="PS50156"/>
    </source>
</evidence>
<evidence type="ECO:0000256" key="2">
    <source>
        <dbReference type="ARBA" id="ARBA00010157"/>
    </source>
</evidence>
<feature type="transmembrane region" description="Helical" evidence="7">
    <location>
        <begin position="409"/>
        <end position="427"/>
    </location>
</feature>
<dbReference type="PROSITE" id="PS50156">
    <property type="entry name" value="SSD"/>
    <property type="match status" value="1"/>
</dbReference>
<evidence type="ECO:0000313" key="10">
    <source>
        <dbReference type="Proteomes" id="UP000001962"/>
    </source>
</evidence>